<dbReference type="NCBIfam" id="TIGR00515">
    <property type="entry name" value="accD"/>
    <property type="match status" value="1"/>
</dbReference>
<dbReference type="Proteomes" id="UP000246114">
    <property type="component" value="Unassembled WGS sequence"/>
</dbReference>
<dbReference type="Pfam" id="PF01039">
    <property type="entry name" value="Carboxyl_trans"/>
    <property type="match status" value="1"/>
</dbReference>
<dbReference type="GO" id="GO:0016743">
    <property type="term" value="F:carboxyl- or carbamoyltransferase activity"/>
    <property type="evidence" value="ECO:0007669"/>
    <property type="project" value="UniProtKB-UniRule"/>
</dbReference>
<dbReference type="EC" id="2.1.3.15" evidence="13"/>
<evidence type="ECO:0000256" key="3">
    <source>
        <dbReference type="ARBA" id="ARBA00022679"/>
    </source>
</evidence>
<dbReference type="Gene3D" id="3.90.226.10">
    <property type="entry name" value="2-enoyl-CoA Hydratase, Chain A, domain 1"/>
    <property type="match status" value="1"/>
</dbReference>
<dbReference type="InterPro" id="IPR041010">
    <property type="entry name" value="Znf-ACC"/>
</dbReference>
<dbReference type="eggNOG" id="COG0777">
    <property type="taxonomic scope" value="Bacteria"/>
</dbReference>
<dbReference type="InterPro" id="IPR000438">
    <property type="entry name" value="Acetyl_CoA_COase_Trfase_b_su"/>
</dbReference>
<evidence type="ECO:0000313" key="18">
    <source>
        <dbReference type="Proteomes" id="UP000246114"/>
    </source>
</evidence>
<comment type="cofactor">
    <cofactor evidence="13">
        <name>Zn(2+)</name>
        <dbReference type="ChEBI" id="CHEBI:29105"/>
    </cofactor>
    <text evidence="13">Binds 1 zinc ion per subunit.</text>
</comment>
<name>A0A1I2QL16_9CLOT</name>
<evidence type="ECO:0000256" key="13">
    <source>
        <dbReference type="HAMAP-Rule" id="MF_01395"/>
    </source>
</evidence>
<protein>
    <recommendedName>
        <fullName evidence="13">Acetyl-coenzyme A carboxylase carboxyl transferase subunit beta</fullName>
        <shortName evidence="13">ACCase subunit beta</shortName>
        <shortName evidence="13">Acetyl-CoA carboxylase carboxyltransferase subunit beta</shortName>
        <ecNumber evidence="13">2.1.3.15</ecNumber>
    </recommendedName>
</protein>
<keyword evidence="13" id="KW-0963">Cytoplasm</keyword>
<feature type="binding site" evidence="13">
    <location>
        <position position="44"/>
    </location>
    <ligand>
        <name>Zn(2+)</name>
        <dbReference type="ChEBI" id="CHEBI:29105"/>
    </ligand>
</feature>
<reference evidence="16 17" key="1">
    <citation type="submission" date="2016-10" db="EMBL/GenBank/DDBJ databases">
        <authorList>
            <person name="de Groot N.N."/>
        </authorList>
    </citation>
    <scope>NUCLEOTIDE SEQUENCE [LARGE SCALE GENOMIC DNA]</scope>
    <source>
        <strain evidence="16 17">NLAE-zl-G419</strain>
    </source>
</reference>
<feature type="domain" description="CoA carboxyltransferase N-terminal" evidence="14">
    <location>
        <begin position="37"/>
        <end position="294"/>
    </location>
</feature>
<comment type="subunit">
    <text evidence="13">Acetyl-CoA carboxylase is a heterohexamer composed of biotin carboxyl carrier protein (AccB), biotin carboxylase (AccC) and two subunits each of ACCase subunit alpha (AccA) and ACCase subunit beta (AccD).</text>
</comment>
<evidence type="ECO:0000259" key="14">
    <source>
        <dbReference type="PROSITE" id="PS50980"/>
    </source>
</evidence>
<comment type="function">
    <text evidence="12 13">Component of the acetyl coenzyme A carboxylase (ACC) complex. Biotin carboxylase (BC) catalyzes the carboxylation of biotin on its carrier protein (BCCP) and then the CO(2) group is transferred by the transcarboxylase to acetyl-CoA to form malonyl-CoA.</text>
</comment>
<dbReference type="Proteomes" id="UP000182135">
    <property type="component" value="Unassembled WGS sequence"/>
</dbReference>
<evidence type="ECO:0000256" key="11">
    <source>
        <dbReference type="ARBA" id="ARBA00023160"/>
    </source>
</evidence>
<evidence type="ECO:0000313" key="15">
    <source>
        <dbReference type="EMBL" id="PWL53021.1"/>
    </source>
</evidence>
<dbReference type="UniPathway" id="UPA00655">
    <property type="reaction ID" value="UER00711"/>
</dbReference>
<dbReference type="InterPro" id="IPR011762">
    <property type="entry name" value="COA_CT_N"/>
</dbReference>
<comment type="catalytic activity">
    <reaction evidence="13">
        <text>N(6)-carboxybiotinyl-L-lysyl-[protein] + acetyl-CoA = N(6)-biotinyl-L-lysyl-[protein] + malonyl-CoA</text>
        <dbReference type="Rhea" id="RHEA:54728"/>
        <dbReference type="Rhea" id="RHEA-COMP:10505"/>
        <dbReference type="Rhea" id="RHEA-COMP:10506"/>
        <dbReference type="ChEBI" id="CHEBI:57288"/>
        <dbReference type="ChEBI" id="CHEBI:57384"/>
        <dbReference type="ChEBI" id="CHEBI:83144"/>
        <dbReference type="ChEBI" id="CHEBI:83145"/>
        <dbReference type="EC" id="2.1.3.15"/>
    </reaction>
</comment>
<keyword evidence="11 13" id="KW-0275">Fatty acid biosynthesis</keyword>
<feature type="binding site" evidence="13">
    <location>
        <position position="41"/>
    </location>
    <ligand>
        <name>Zn(2+)</name>
        <dbReference type="ChEBI" id="CHEBI:29105"/>
    </ligand>
</feature>
<evidence type="ECO:0000256" key="12">
    <source>
        <dbReference type="ARBA" id="ARBA00025280"/>
    </source>
</evidence>
<evidence type="ECO:0000313" key="16">
    <source>
        <dbReference type="EMBL" id="SFG26376.1"/>
    </source>
</evidence>
<keyword evidence="8 13" id="KW-0862">Zinc</keyword>
<feature type="binding site" evidence="13">
    <location>
        <position position="60"/>
    </location>
    <ligand>
        <name>Zn(2+)</name>
        <dbReference type="ChEBI" id="CHEBI:29105"/>
    </ligand>
</feature>
<dbReference type="InterPro" id="IPR029045">
    <property type="entry name" value="ClpP/crotonase-like_dom_sf"/>
</dbReference>
<dbReference type="PRINTS" id="PR01070">
    <property type="entry name" value="ACCCTRFRASEB"/>
</dbReference>
<organism evidence="16 17">
    <name type="scientific">Clostridium cadaveris</name>
    <dbReference type="NCBI Taxonomy" id="1529"/>
    <lineage>
        <taxon>Bacteria</taxon>
        <taxon>Bacillati</taxon>
        <taxon>Bacillota</taxon>
        <taxon>Clostridia</taxon>
        <taxon>Eubacteriales</taxon>
        <taxon>Clostridiaceae</taxon>
        <taxon>Clostridium</taxon>
    </lineage>
</organism>
<evidence type="ECO:0000256" key="7">
    <source>
        <dbReference type="ARBA" id="ARBA00022832"/>
    </source>
</evidence>
<reference evidence="15 18" key="2">
    <citation type="submission" date="2018-03" db="EMBL/GenBank/DDBJ databases">
        <title>The uncultured portion of the human microbiome is neutrally assembled.</title>
        <authorList>
            <person name="Jeraldo P."/>
            <person name="Boardman L."/>
            <person name="White B.A."/>
            <person name="Nelson H."/>
            <person name="Goldenfeld N."/>
            <person name="Chia N."/>
        </authorList>
    </citation>
    <scope>NUCLEOTIDE SEQUENCE [LARGE SCALE GENOMIC DNA]</scope>
    <source>
        <strain evidence="15">CIM:MAG 903</strain>
    </source>
</reference>
<evidence type="ECO:0000256" key="8">
    <source>
        <dbReference type="ARBA" id="ARBA00022833"/>
    </source>
</evidence>
<comment type="pathway">
    <text evidence="13">Lipid metabolism; malonyl-CoA biosynthesis; malonyl-CoA from acetyl-CoA: step 1/1.</text>
</comment>
<evidence type="ECO:0000256" key="4">
    <source>
        <dbReference type="ARBA" id="ARBA00022723"/>
    </source>
</evidence>
<evidence type="ECO:0000256" key="10">
    <source>
        <dbReference type="ARBA" id="ARBA00023098"/>
    </source>
</evidence>
<keyword evidence="4 13" id="KW-0479">Metal-binding</keyword>
<dbReference type="GeneID" id="90544550"/>
<dbReference type="RefSeq" id="WP_027638216.1">
    <property type="nucleotide sequence ID" value="NZ_BAAACD010000019.1"/>
</dbReference>
<keyword evidence="6 13" id="KW-0863">Zinc-finger</keyword>
<evidence type="ECO:0000256" key="6">
    <source>
        <dbReference type="ARBA" id="ARBA00022771"/>
    </source>
</evidence>
<dbReference type="GO" id="GO:0006633">
    <property type="term" value="P:fatty acid biosynthetic process"/>
    <property type="evidence" value="ECO:0007669"/>
    <property type="project" value="UniProtKB-KW"/>
</dbReference>
<dbReference type="GO" id="GO:0005524">
    <property type="term" value="F:ATP binding"/>
    <property type="evidence" value="ECO:0007669"/>
    <property type="project" value="UniProtKB-KW"/>
</dbReference>
<proteinExistence type="inferred from homology"/>
<gene>
    <name evidence="13" type="primary">accD</name>
    <name evidence="15" type="ORF">DBY38_09100</name>
    <name evidence="16" type="ORF">SAMN04487885_14113</name>
</gene>
<dbReference type="InterPro" id="IPR034733">
    <property type="entry name" value="AcCoA_carboxyl_beta"/>
</dbReference>
<evidence type="ECO:0000256" key="5">
    <source>
        <dbReference type="ARBA" id="ARBA00022741"/>
    </source>
</evidence>
<accession>A0A1I2QL16</accession>
<keyword evidence="5 13" id="KW-0547">Nucleotide-binding</keyword>
<evidence type="ECO:0000256" key="1">
    <source>
        <dbReference type="ARBA" id="ARBA00004496"/>
    </source>
</evidence>
<comment type="subcellular location">
    <subcellularLocation>
        <location evidence="1 13">Cytoplasm</location>
    </subcellularLocation>
</comment>
<feature type="binding site" evidence="13">
    <location>
        <position position="63"/>
    </location>
    <ligand>
        <name>Zn(2+)</name>
        <dbReference type="ChEBI" id="CHEBI:29105"/>
    </ligand>
</feature>
<dbReference type="PROSITE" id="PS50980">
    <property type="entry name" value="COA_CT_NTER"/>
    <property type="match status" value="1"/>
</dbReference>
<keyword evidence="17" id="KW-1185">Reference proteome</keyword>
<keyword evidence="2 13" id="KW-0444">Lipid biosynthesis</keyword>
<feature type="zinc finger region" description="C4-type" evidence="13">
    <location>
        <begin position="41"/>
        <end position="63"/>
    </location>
</feature>
<keyword evidence="7 13" id="KW-0276">Fatty acid metabolism</keyword>
<keyword evidence="3 13" id="KW-0808">Transferase</keyword>
<dbReference type="AlphaFoldDB" id="A0A1I2QL16"/>
<dbReference type="GO" id="GO:0003989">
    <property type="term" value="F:acetyl-CoA carboxylase activity"/>
    <property type="evidence" value="ECO:0007669"/>
    <property type="project" value="InterPro"/>
</dbReference>
<dbReference type="GO" id="GO:0009317">
    <property type="term" value="C:acetyl-CoA carboxylase complex"/>
    <property type="evidence" value="ECO:0007669"/>
    <property type="project" value="InterPro"/>
</dbReference>
<dbReference type="OrthoDB" id="9772975at2"/>
<keyword evidence="9 13" id="KW-0067">ATP-binding</keyword>
<dbReference type="SUPFAM" id="SSF52096">
    <property type="entry name" value="ClpP/crotonase"/>
    <property type="match status" value="1"/>
</dbReference>
<sequence>MLKNIFRKNNYIVVSSKPLDSYHEEKTEVKPSIPDGMWTKCPHCFKILYKEDIEKDGKICSYCGYNFRLNPRERLAMILDEGSFKEFYTDILGGNPLNFPSYDEKKKSLREKLNEDEAVVCGEGRINGNKVFIGVMNSEFLMGSMGTVVGEKLTKLIEEATVYKTPLIIFTASGGARMQEGILSLMQMAKVSGALSRFHDAGGLYITVLTDPTTGGVTASFAMLGDIIISEPRALIGFAGRRVIEKTIGEKLPDDFQSAEFLLENGFVDMICKRAELKSTLSKILMLHGGVRND</sequence>
<dbReference type="GO" id="GO:2001295">
    <property type="term" value="P:malonyl-CoA biosynthetic process"/>
    <property type="evidence" value="ECO:0007669"/>
    <property type="project" value="UniProtKB-UniRule"/>
</dbReference>
<dbReference type="PANTHER" id="PTHR42995">
    <property type="entry name" value="ACETYL-COENZYME A CARBOXYLASE CARBOXYL TRANSFERASE SUBUNIT BETA, CHLOROPLASTIC"/>
    <property type="match status" value="1"/>
</dbReference>
<dbReference type="EMBL" id="QAMZ01000043">
    <property type="protein sequence ID" value="PWL53021.1"/>
    <property type="molecule type" value="Genomic_DNA"/>
</dbReference>
<dbReference type="HAMAP" id="MF_01395">
    <property type="entry name" value="AcetylCoA_CT_beta"/>
    <property type="match status" value="1"/>
</dbReference>
<dbReference type="PANTHER" id="PTHR42995:SF5">
    <property type="entry name" value="ACETYL-COENZYME A CARBOXYLASE CARBOXYL TRANSFERASE SUBUNIT BETA, CHLOROPLASTIC"/>
    <property type="match status" value="1"/>
</dbReference>
<evidence type="ECO:0000313" key="17">
    <source>
        <dbReference type="Proteomes" id="UP000182135"/>
    </source>
</evidence>
<comment type="similarity">
    <text evidence="13">Belongs to the AccD/PCCB family.</text>
</comment>
<keyword evidence="10 13" id="KW-0443">Lipid metabolism</keyword>
<dbReference type="Pfam" id="PF17848">
    <property type="entry name" value="Zn_ribbon_ACC"/>
    <property type="match status" value="1"/>
</dbReference>
<evidence type="ECO:0000256" key="9">
    <source>
        <dbReference type="ARBA" id="ARBA00022840"/>
    </source>
</evidence>
<dbReference type="GO" id="GO:0008270">
    <property type="term" value="F:zinc ion binding"/>
    <property type="evidence" value="ECO:0007669"/>
    <property type="project" value="UniProtKB-UniRule"/>
</dbReference>
<evidence type="ECO:0000256" key="2">
    <source>
        <dbReference type="ARBA" id="ARBA00022516"/>
    </source>
</evidence>
<dbReference type="EMBL" id="FOOE01000041">
    <property type="protein sequence ID" value="SFG26376.1"/>
    <property type="molecule type" value="Genomic_DNA"/>
</dbReference>
<dbReference type="STRING" id="1529.SAMN04487885_14113"/>